<proteinExistence type="predicted"/>
<accession>A0A1I2K6K5</accession>
<protein>
    <recommendedName>
        <fullName evidence="3">DUF4304 domain-containing protein</fullName>
    </recommendedName>
</protein>
<keyword evidence="2" id="KW-1185">Reference proteome</keyword>
<name>A0A1I2K6K5_9BACT</name>
<dbReference type="RefSeq" id="WP_091549576.1">
    <property type="nucleotide sequence ID" value="NZ_FONY01000085.1"/>
</dbReference>
<dbReference type="EMBL" id="FONY01000085">
    <property type="protein sequence ID" value="SFF61830.1"/>
    <property type="molecule type" value="Genomic_DNA"/>
</dbReference>
<evidence type="ECO:0008006" key="3">
    <source>
        <dbReference type="Google" id="ProtNLM"/>
    </source>
</evidence>
<sequence>MNKKEIINKILDSLSVKLKTYGFKLQKSKGRFTKQVKNFTLVYDINFYNERNGYIAEPFVYIDVEEVAKIYQNITVKNTISYNNLHTIGGTVGILMAEENADGIFRKNPFLNFYFNDEDSLNGCIDFLVYCFENAALPYFEEYDTLNKIDNALNNNPDYLSKHLVINPLRCIIGLIIAKLLNKQNYNDLMSIYDKQIQIASIEYIQEFNNLKALFNNKL</sequence>
<dbReference type="STRING" id="1003.SAMN04488541_10855"/>
<reference evidence="1 2" key="1">
    <citation type="submission" date="2016-10" db="EMBL/GenBank/DDBJ databases">
        <authorList>
            <person name="de Groot N.N."/>
        </authorList>
    </citation>
    <scope>NUCLEOTIDE SEQUENCE [LARGE SCALE GENOMIC DNA]</scope>
    <source>
        <strain>GEY</strain>
        <strain evidence="2">DSM 9560</strain>
    </source>
</reference>
<evidence type="ECO:0000313" key="2">
    <source>
        <dbReference type="Proteomes" id="UP000199513"/>
    </source>
</evidence>
<gene>
    <name evidence="1" type="ORF">SAMN04488541_10855</name>
</gene>
<evidence type="ECO:0000313" key="1">
    <source>
        <dbReference type="EMBL" id="SFF61830.1"/>
    </source>
</evidence>
<dbReference type="AlphaFoldDB" id="A0A1I2K6K5"/>
<dbReference type="OrthoDB" id="939776at2"/>
<dbReference type="Proteomes" id="UP000199513">
    <property type="component" value="Unassembled WGS sequence"/>
</dbReference>
<organism evidence="1 2">
    <name type="scientific">Thermoflexibacter ruber</name>
    <dbReference type="NCBI Taxonomy" id="1003"/>
    <lineage>
        <taxon>Bacteria</taxon>
        <taxon>Pseudomonadati</taxon>
        <taxon>Bacteroidota</taxon>
        <taxon>Cytophagia</taxon>
        <taxon>Cytophagales</taxon>
        <taxon>Thermoflexibacteraceae</taxon>
        <taxon>Thermoflexibacter</taxon>
    </lineage>
</organism>